<dbReference type="AlphaFoldDB" id="A0A8H3Z8P7"/>
<evidence type="ECO:0000256" key="1">
    <source>
        <dbReference type="SAM" id="Coils"/>
    </source>
</evidence>
<proteinExistence type="predicted"/>
<dbReference type="EMBL" id="WNWR01000145">
    <property type="protein sequence ID" value="KAE9990250.1"/>
    <property type="molecule type" value="Genomic_DNA"/>
</dbReference>
<feature type="coiled-coil region" evidence="1">
    <location>
        <begin position="226"/>
        <end position="336"/>
    </location>
</feature>
<accession>A0A8H3Z8P7</accession>
<evidence type="ECO:0000313" key="3">
    <source>
        <dbReference type="EMBL" id="KAE9990250.1"/>
    </source>
</evidence>
<feature type="compositionally biased region" description="Polar residues" evidence="2">
    <location>
        <begin position="480"/>
        <end position="499"/>
    </location>
</feature>
<reference evidence="3 4" key="1">
    <citation type="submission" date="2019-07" db="EMBL/GenBank/DDBJ databases">
        <title>Venturia inaequalis Genome Resource.</title>
        <authorList>
            <person name="Lichtner F.J."/>
        </authorList>
    </citation>
    <scope>NUCLEOTIDE SEQUENCE [LARGE SCALE GENOMIC DNA]</scope>
    <source>
        <strain evidence="3 4">DMI_063113</strain>
    </source>
</reference>
<keyword evidence="1" id="KW-0175">Coiled coil</keyword>
<evidence type="ECO:0000313" key="4">
    <source>
        <dbReference type="Proteomes" id="UP000490939"/>
    </source>
</evidence>
<comment type="caution">
    <text evidence="3">The sequence shown here is derived from an EMBL/GenBank/DDBJ whole genome shotgun (WGS) entry which is preliminary data.</text>
</comment>
<gene>
    <name evidence="3" type="ORF">EG327_001633</name>
</gene>
<dbReference type="Proteomes" id="UP000490939">
    <property type="component" value="Unassembled WGS sequence"/>
</dbReference>
<feature type="compositionally biased region" description="Basic and acidic residues" evidence="2">
    <location>
        <begin position="439"/>
        <end position="449"/>
    </location>
</feature>
<feature type="region of interest" description="Disordered" evidence="2">
    <location>
        <begin position="26"/>
        <end position="55"/>
    </location>
</feature>
<evidence type="ECO:0000256" key="2">
    <source>
        <dbReference type="SAM" id="MobiDB-lite"/>
    </source>
</evidence>
<sequence>MNSPTKPPIVFPLPRTPTRRVLQDIGNIITPPSPRRRVLQDKDNYSSPPPSPRKAQVAKLEHDLHNALEESAKKEKYIDWVEANYSGLRNEQHPPYEHSRSPSLEKLHQALCNNVQLNTCISHLEEENSKNSDQKSKLEIEVKQCRNEINKLRRVLNDSSRHLETRESEIAELVEEIGRLQTKMDALEGRILGLLDLQARDKQERAELVRVNKELHTDVKHAFIVINEKDKIHEQDKDEIEELKNESAPSGKRLIEKKAKTMDTNDVRKKLETMTQEIEELRMKHVDSTAELAQQLNINLELGEKLTKIQNKYMELQGEKEVAEIKRTEAQEMEQQNTEPCMMMKEGPSIIYKVLAGTARGNDHPGSLSPNLASASAVGLIQPWKRLSNLLAPLSRFLYTITIAKMGDAETMDGENNEFEIMVGYESSEVGAEAEAEAEPPKEADREDAWDSNPLFRLNESGEGQDQEPSVFTDEEENMQRISQSLGENSTPEGDSSHMSPEMEDNEASDLLPLEHSSATTRVKISHLEELLESNASYVADVKHLKSIIEKMSRANNKAEKKVGAVEKDCQDLVEVVRECKDVIQKQQSENMRLRDLLTDMGMEVPDWDVYENPREAFERDVDAFMGDENGRLDSLEEELKYGREFWESDTEESEKDDQSEE</sequence>
<protein>
    <submittedName>
        <fullName evidence="3">Uncharacterized protein</fullName>
    </submittedName>
</protein>
<feature type="region of interest" description="Disordered" evidence="2">
    <location>
        <begin position="643"/>
        <end position="662"/>
    </location>
</feature>
<feature type="coiled-coil region" evidence="1">
    <location>
        <begin position="542"/>
        <end position="569"/>
    </location>
</feature>
<feature type="coiled-coil region" evidence="1">
    <location>
        <begin position="121"/>
        <end position="190"/>
    </location>
</feature>
<organism evidence="3 4">
    <name type="scientific">Venturia inaequalis</name>
    <name type="common">Apple scab fungus</name>
    <dbReference type="NCBI Taxonomy" id="5025"/>
    <lineage>
        <taxon>Eukaryota</taxon>
        <taxon>Fungi</taxon>
        <taxon>Dikarya</taxon>
        <taxon>Ascomycota</taxon>
        <taxon>Pezizomycotina</taxon>
        <taxon>Dothideomycetes</taxon>
        <taxon>Pleosporomycetidae</taxon>
        <taxon>Venturiales</taxon>
        <taxon>Venturiaceae</taxon>
        <taxon>Venturia</taxon>
    </lineage>
</organism>
<name>A0A8H3Z8P7_VENIN</name>
<feature type="region of interest" description="Disordered" evidence="2">
    <location>
        <begin position="429"/>
        <end position="508"/>
    </location>
</feature>
<feature type="compositionally biased region" description="Acidic residues" evidence="2">
    <location>
        <begin position="648"/>
        <end position="662"/>
    </location>
</feature>
<keyword evidence="4" id="KW-1185">Reference proteome</keyword>